<protein>
    <recommendedName>
        <fullName evidence="4">TRAG family protein</fullName>
    </recommendedName>
</protein>
<reference evidence="2 3" key="1">
    <citation type="submission" date="2019-09" db="EMBL/GenBank/DDBJ databases">
        <title>Genome sequence of Clostridium sp. EA1.</title>
        <authorList>
            <person name="Poehlein A."/>
            <person name="Bengelsdorf F.R."/>
            <person name="Daniel R."/>
        </authorList>
    </citation>
    <scope>NUCLEOTIDE SEQUENCE [LARGE SCALE GENOMIC DNA]</scope>
    <source>
        <strain evidence="2 3">EA1</strain>
    </source>
</reference>
<dbReference type="AlphaFoldDB" id="A0A6N8HUV3"/>
<keyword evidence="1" id="KW-0472">Membrane</keyword>
<evidence type="ECO:0000256" key="1">
    <source>
        <dbReference type="SAM" id="Phobius"/>
    </source>
</evidence>
<keyword evidence="1" id="KW-1133">Transmembrane helix</keyword>
<dbReference type="RefSeq" id="WP_233452641.1">
    <property type="nucleotide sequence ID" value="NZ_VWXL01000002.1"/>
</dbReference>
<evidence type="ECO:0008006" key="4">
    <source>
        <dbReference type="Google" id="ProtNLM"/>
    </source>
</evidence>
<keyword evidence="1" id="KW-0812">Transmembrane</keyword>
<dbReference type="Proteomes" id="UP000469440">
    <property type="component" value="Unassembled WGS sequence"/>
</dbReference>
<accession>A0A6N8HUV3</accession>
<dbReference type="EMBL" id="VWXL01000002">
    <property type="protein sequence ID" value="MVB09397.1"/>
    <property type="molecule type" value="Genomic_DNA"/>
</dbReference>
<gene>
    <name evidence="2" type="ORF">CAFE_00450</name>
</gene>
<organism evidence="2 3">
    <name type="scientific">Caproicibacter fermentans</name>
    <dbReference type="NCBI Taxonomy" id="2576756"/>
    <lineage>
        <taxon>Bacteria</taxon>
        <taxon>Bacillati</taxon>
        <taxon>Bacillota</taxon>
        <taxon>Clostridia</taxon>
        <taxon>Eubacteriales</taxon>
        <taxon>Acutalibacteraceae</taxon>
        <taxon>Caproicibacter</taxon>
    </lineage>
</organism>
<feature type="transmembrane region" description="Helical" evidence="1">
    <location>
        <begin position="23"/>
        <end position="42"/>
    </location>
</feature>
<sequence>MTRLAILPFGNCIVGLFTSRQHLMLFLCLQEFILILVLLFYLTNLRPYQSNLDTITPDIKTPKAVGQFQHGSERWLTDKEKDKAFGSFVLDPDNPQIKKLIRTGYDNLEYLKDKSAKSESEDSAISKEQS</sequence>
<proteinExistence type="predicted"/>
<keyword evidence="3" id="KW-1185">Reference proteome</keyword>
<name>A0A6N8HUV3_9FIRM</name>
<evidence type="ECO:0000313" key="2">
    <source>
        <dbReference type="EMBL" id="MVB09397.1"/>
    </source>
</evidence>
<evidence type="ECO:0000313" key="3">
    <source>
        <dbReference type="Proteomes" id="UP000469440"/>
    </source>
</evidence>
<comment type="caution">
    <text evidence="2">The sequence shown here is derived from an EMBL/GenBank/DDBJ whole genome shotgun (WGS) entry which is preliminary data.</text>
</comment>